<dbReference type="EMBL" id="SNXK01000002">
    <property type="protein sequence ID" value="TDP39653.1"/>
    <property type="molecule type" value="Genomic_DNA"/>
</dbReference>
<dbReference type="PANTHER" id="PTHR30204">
    <property type="entry name" value="REDOX-CYCLING DRUG-SENSING TRANSCRIPTIONAL ACTIVATOR SOXR"/>
    <property type="match status" value="1"/>
</dbReference>
<keyword evidence="4" id="KW-1185">Reference proteome</keyword>
<feature type="domain" description="HTH merR-type" evidence="2">
    <location>
        <begin position="14"/>
        <end position="56"/>
    </location>
</feature>
<dbReference type="Gene3D" id="1.10.1660.10">
    <property type="match status" value="2"/>
</dbReference>
<dbReference type="InterPro" id="IPR000551">
    <property type="entry name" value="MerR-type_HTH_dom"/>
</dbReference>
<evidence type="ECO:0000313" key="4">
    <source>
        <dbReference type="Proteomes" id="UP000295087"/>
    </source>
</evidence>
<dbReference type="InterPro" id="IPR009061">
    <property type="entry name" value="DNA-bd_dom_put_sf"/>
</dbReference>
<dbReference type="RefSeq" id="WP_067492503.1">
    <property type="nucleotide sequence ID" value="NZ_SNXK01000002.1"/>
</dbReference>
<keyword evidence="1 3" id="KW-0238">DNA-binding</keyword>
<dbReference type="Pfam" id="PF13411">
    <property type="entry name" value="MerR_1"/>
    <property type="match status" value="2"/>
</dbReference>
<protein>
    <submittedName>
        <fullName evidence="3">DNA-binding transcriptional MerR regulator</fullName>
    </submittedName>
</protein>
<organism evidence="3 4">
    <name type="scientific">Nocardia ignorata</name>
    <dbReference type="NCBI Taxonomy" id="145285"/>
    <lineage>
        <taxon>Bacteria</taxon>
        <taxon>Bacillati</taxon>
        <taxon>Actinomycetota</taxon>
        <taxon>Actinomycetes</taxon>
        <taxon>Mycobacteriales</taxon>
        <taxon>Nocardiaceae</taxon>
        <taxon>Nocardia</taxon>
    </lineage>
</organism>
<accession>A0A4R6PP30</accession>
<dbReference type="PROSITE" id="PS50937">
    <property type="entry name" value="HTH_MERR_2"/>
    <property type="match status" value="2"/>
</dbReference>
<dbReference type="PANTHER" id="PTHR30204:SF93">
    <property type="entry name" value="HTH MERR-TYPE DOMAIN-CONTAINING PROTEIN"/>
    <property type="match status" value="1"/>
</dbReference>
<dbReference type="InterPro" id="IPR047057">
    <property type="entry name" value="MerR_fam"/>
</dbReference>
<reference evidence="3 4" key="1">
    <citation type="submission" date="2019-03" db="EMBL/GenBank/DDBJ databases">
        <title>Genomic Encyclopedia of Type Strains, Phase IV (KMG-IV): sequencing the most valuable type-strain genomes for metagenomic binning, comparative biology and taxonomic classification.</title>
        <authorList>
            <person name="Goeker M."/>
        </authorList>
    </citation>
    <scope>NUCLEOTIDE SEQUENCE [LARGE SCALE GENOMIC DNA]</scope>
    <source>
        <strain evidence="3 4">DSM 44496</strain>
    </source>
</reference>
<gene>
    <name evidence="3" type="ORF">DFR75_102371</name>
</gene>
<feature type="domain" description="HTH merR-type" evidence="2">
    <location>
        <begin position="126"/>
        <end position="193"/>
    </location>
</feature>
<name>A0A4R6PP30_NOCIG</name>
<dbReference type="SUPFAM" id="SSF46955">
    <property type="entry name" value="Putative DNA-binding domain"/>
    <property type="match status" value="2"/>
</dbReference>
<dbReference type="GO" id="GO:0003677">
    <property type="term" value="F:DNA binding"/>
    <property type="evidence" value="ECO:0007669"/>
    <property type="project" value="UniProtKB-KW"/>
</dbReference>
<dbReference type="GO" id="GO:0003700">
    <property type="term" value="F:DNA-binding transcription factor activity"/>
    <property type="evidence" value="ECO:0007669"/>
    <property type="project" value="InterPro"/>
</dbReference>
<evidence type="ECO:0000313" key="3">
    <source>
        <dbReference type="EMBL" id="TDP39653.1"/>
    </source>
</evidence>
<dbReference type="Proteomes" id="UP000295087">
    <property type="component" value="Unassembled WGS sequence"/>
</dbReference>
<comment type="caution">
    <text evidence="3">The sequence shown here is derived from an EMBL/GenBank/DDBJ whole genome shotgun (WGS) entry which is preliminary data.</text>
</comment>
<evidence type="ECO:0000256" key="1">
    <source>
        <dbReference type="ARBA" id="ARBA00023125"/>
    </source>
</evidence>
<dbReference type="AlphaFoldDB" id="A0A4R6PP30"/>
<dbReference type="SMART" id="SM00422">
    <property type="entry name" value="HTH_MERR"/>
    <property type="match status" value="2"/>
</dbReference>
<evidence type="ECO:0000259" key="2">
    <source>
        <dbReference type="PROSITE" id="PS50937"/>
    </source>
</evidence>
<proteinExistence type="predicted"/>
<sequence>MTKLHSHRMRTVDVARAAGYSVQQVRDLENDGVLPAAQRSPGGHRNYRDAHVAAARAYRALAEGTGPVAAKAIMRDAVAGETERALAGLDAAHAALHTERGELALAVRAAAGIGAEPIADVRDSDALGIAELADALGIRTSTLRHWDAAGLVVPERAKGARRYTPEQVRDARIVHQLRRAGYGIATLRTVLTQFRRSGPGELRDALATREAALTRRSRALVESAAALTEVLRDQPHNPRARALC</sequence>